<evidence type="ECO:0000256" key="8">
    <source>
        <dbReference type="SAM" id="Phobius"/>
    </source>
</evidence>
<feature type="transmembrane region" description="Helical" evidence="8">
    <location>
        <begin position="498"/>
        <end position="530"/>
    </location>
</feature>
<dbReference type="EMBL" id="UGUU01000001">
    <property type="protein sequence ID" value="SUD42016.1"/>
    <property type="molecule type" value="Genomic_DNA"/>
</dbReference>
<dbReference type="AlphaFoldDB" id="A0A379J0V0"/>
<dbReference type="Pfam" id="PF03600">
    <property type="entry name" value="CitMHS"/>
    <property type="match status" value="1"/>
</dbReference>
<feature type="transmembrane region" description="Helical" evidence="8">
    <location>
        <begin position="458"/>
        <end position="486"/>
    </location>
</feature>
<sequence>MTLEQGQIFVILIASMGLFIWGRWRHDVVALGALLACVIAGLVPEREAFAGFGHPAVITVACVLVLSHGLQRTGAVNRLAQRLLPSGAGVLLSITALTSLGALLSAFMNNVGALALLMPIALQIAARLELPPGRVLMPLAFGTILGGMTTLIGTPPNLIVSSFRAQHGGGPFEMFDFSPVGVAVALAGVLFIALLGWRLVPKREVGNAASFDTGHYLTEARVKEGGKAQGKTLREIEQLLDEADAQVVAMVRNKLRLTAPNPRRVLQADDVLVIEADPQELGEVLGQLDLLLEAEREAKEAEQKEDREGETEKKTSNSEDRALQELLVKPDSSLIGRSASSTRLRSRYSINLLAISRQSHRSIKRLRSTLIQGGDVLLMQGSAEDIGEFASDYDCVPLAERAINIPDPRQANLALGIMILAIVTAAFGLLSTAIAFACGVLAYMLLRLVPLRAVYESIDWPVIVLLGALIPVAGAMSTTGAADLLARVLMENLAQGNAIITLTLLLIVTMTLSDFMNNAATAAVMCPIALSAASQLGVSPDALLMAVAIGASCSFLTPIGHQNNTLILSPGGFRFGDYWRLGLPLEILVALVSVPLLLWVWPL</sequence>
<keyword evidence="2" id="KW-0813">Transport</keyword>
<evidence type="ECO:0000313" key="13">
    <source>
        <dbReference type="Proteomes" id="UP000317327"/>
    </source>
</evidence>
<evidence type="ECO:0000256" key="3">
    <source>
        <dbReference type="ARBA" id="ARBA00022692"/>
    </source>
</evidence>
<dbReference type="OrthoDB" id="9809303at2"/>
<dbReference type="PROSITE" id="PS51202">
    <property type="entry name" value="RCK_C"/>
    <property type="match status" value="2"/>
</dbReference>
<feature type="transmembrane region" description="Helical" evidence="8">
    <location>
        <begin position="83"/>
        <end position="104"/>
    </location>
</feature>
<protein>
    <submittedName>
        <fullName evidence="10">Citrate transporter</fullName>
    </submittedName>
    <submittedName>
        <fullName evidence="11">Sodium-coupled transporter</fullName>
    </submittedName>
</protein>
<feature type="transmembrane region" description="Helical" evidence="8">
    <location>
        <begin position="174"/>
        <end position="197"/>
    </location>
</feature>
<keyword evidence="3 8" id="KW-0812">Transmembrane</keyword>
<evidence type="ECO:0000256" key="5">
    <source>
        <dbReference type="ARBA" id="ARBA00022989"/>
    </source>
</evidence>
<reference evidence="11 13" key="2">
    <citation type="submission" date="2019-01" db="EMBL/GenBank/DDBJ databases">
        <title>Whole genome shotgun sequencing of Pseudomonas spp. isolated by its ability to degrade furfural.</title>
        <authorList>
            <person name="Donoso R."/>
            <person name="Farkas C."/>
            <person name="Villegas P."/>
            <person name="Gonzales-Toro F."/>
            <person name="Guajardo-Parra M."/>
            <person name="Araya-Nail M."/>
            <person name="Morgante V."/>
            <person name="Perez-Pantoja D."/>
        </authorList>
    </citation>
    <scope>NUCLEOTIDE SEQUENCE [LARGE SCALE GENOMIC DNA]</scope>
    <source>
        <strain evidence="11 13">VN231</strain>
    </source>
</reference>
<dbReference type="PANTHER" id="PTHR43652">
    <property type="entry name" value="BASIC AMINO ACID ANTIPORTER YFCC-RELATED"/>
    <property type="match status" value="1"/>
</dbReference>
<feature type="transmembrane region" description="Helical" evidence="8">
    <location>
        <begin position="542"/>
        <end position="560"/>
    </location>
</feature>
<keyword evidence="5 8" id="KW-1133">Transmembrane helix</keyword>
<accession>A0A379J0V0</accession>
<evidence type="ECO:0000256" key="7">
    <source>
        <dbReference type="SAM" id="MobiDB-lite"/>
    </source>
</evidence>
<feature type="transmembrane region" description="Helical" evidence="8">
    <location>
        <begin position="28"/>
        <end position="44"/>
    </location>
</feature>
<keyword evidence="4" id="KW-0677">Repeat</keyword>
<name>A0A379J0V0_ECTME</name>
<feature type="transmembrane region" description="Helical" evidence="8">
    <location>
        <begin position="50"/>
        <end position="71"/>
    </location>
</feature>
<dbReference type="PANTHER" id="PTHR43652:SF2">
    <property type="entry name" value="BASIC AMINO ACID ANTIPORTER YFCC-RELATED"/>
    <property type="match status" value="1"/>
</dbReference>
<dbReference type="RefSeq" id="WP_013713658.1">
    <property type="nucleotide sequence ID" value="NZ_CP060288.1"/>
</dbReference>
<feature type="transmembrane region" description="Helical" evidence="8">
    <location>
        <begin position="581"/>
        <end position="601"/>
    </location>
</feature>
<feature type="region of interest" description="Disordered" evidence="7">
    <location>
        <begin position="297"/>
        <end position="322"/>
    </location>
</feature>
<feature type="transmembrane region" description="Helical" evidence="8">
    <location>
        <begin position="110"/>
        <end position="128"/>
    </location>
</feature>
<organism evidence="10 12">
    <name type="scientific">Ectopseudomonas mendocina</name>
    <name type="common">Pseudomonas mendocina</name>
    <dbReference type="NCBI Taxonomy" id="300"/>
    <lineage>
        <taxon>Bacteria</taxon>
        <taxon>Pseudomonadati</taxon>
        <taxon>Pseudomonadota</taxon>
        <taxon>Gammaproteobacteria</taxon>
        <taxon>Pseudomonadales</taxon>
        <taxon>Pseudomonadaceae</taxon>
        <taxon>Ectopseudomonas</taxon>
    </lineage>
</organism>
<feature type="transmembrane region" description="Helical" evidence="8">
    <location>
        <begin position="413"/>
        <end position="446"/>
    </location>
</feature>
<dbReference type="Pfam" id="PF02080">
    <property type="entry name" value="TrkA_C"/>
    <property type="match status" value="2"/>
</dbReference>
<dbReference type="Gene3D" id="3.30.70.1450">
    <property type="entry name" value="Regulator of K+ conductance, C-terminal domain"/>
    <property type="match status" value="2"/>
</dbReference>
<dbReference type="InterPro" id="IPR006037">
    <property type="entry name" value="RCK_C"/>
</dbReference>
<comment type="subcellular location">
    <subcellularLocation>
        <location evidence="1">Membrane</location>
        <topology evidence="1">Multi-pass membrane protein</topology>
    </subcellularLocation>
</comment>
<dbReference type="GO" id="GO:0005886">
    <property type="term" value="C:plasma membrane"/>
    <property type="evidence" value="ECO:0007669"/>
    <property type="project" value="TreeGrafter"/>
</dbReference>
<dbReference type="SUPFAM" id="SSF116726">
    <property type="entry name" value="TrkA C-terminal domain-like"/>
    <property type="match status" value="2"/>
</dbReference>
<dbReference type="GO" id="GO:0006813">
    <property type="term" value="P:potassium ion transport"/>
    <property type="evidence" value="ECO:0007669"/>
    <property type="project" value="InterPro"/>
</dbReference>
<dbReference type="InterPro" id="IPR004680">
    <property type="entry name" value="Cit_transptr-like_dom"/>
</dbReference>
<dbReference type="Proteomes" id="UP000317327">
    <property type="component" value="Unassembled WGS sequence"/>
</dbReference>
<evidence type="ECO:0000313" key="11">
    <source>
        <dbReference type="EMBL" id="TRO15582.1"/>
    </source>
</evidence>
<reference evidence="10 12" key="1">
    <citation type="submission" date="2018-06" db="EMBL/GenBank/DDBJ databases">
        <authorList>
            <consortium name="Pathogen Informatics"/>
            <person name="Doyle S."/>
        </authorList>
    </citation>
    <scope>NUCLEOTIDE SEQUENCE [LARGE SCALE GENOMIC DNA]</scope>
    <source>
        <strain evidence="10 12">NCTC10899</strain>
    </source>
</reference>
<dbReference type="InterPro" id="IPR036721">
    <property type="entry name" value="RCK_C_sf"/>
</dbReference>
<feature type="transmembrane region" description="Helical" evidence="8">
    <location>
        <begin position="6"/>
        <end position="21"/>
    </location>
</feature>
<dbReference type="Proteomes" id="UP000254260">
    <property type="component" value="Unassembled WGS sequence"/>
</dbReference>
<gene>
    <name evidence="11" type="ORF">EQ836_16930</name>
    <name evidence="10" type="ORF">NCTC10899_04902</name>
</gene>
<feature type="transmembrane region" description="Helical" evidence="8">
    <location>
        <begin position="135"/>
        <end position="154"/>
    </location>
</feature>
<evidence type="ECO:0000313" key="10">
    <source>
        <dbReference type="EMBL" id="SUD42016.1"/>
    </source>
</evidence>
<evidence type="ECO:0000256" key="2">
    <source>
        <dbReference type="ARBA" id="ARBA00022448"/>
    </source>
</evidence>
<evidence type="ECO:0000256" key="6">
    <source>
        <dbReference type="ARBA" id="ARBA00023136"/>
    </source>
</evidence>
<dbReference type="GeneID" id="57608403"/>
<evidence type="ECO:0000256" key="4">
    <source>
        <dbReference type="ARBA" id="ARBA00022737"/>
    </source>
</evidence>
<evidence type="ECO:0000313" key="12">
    <source>
        <dbReference type="Proteomes" id="UP000254260"/>
    </source>
</evidence>
<keyword evidence="6 8" id="KW-0472">Membrane</keyword>
<evidence type="ECO:0000256" key="1">
    <source>
        <dbReference type="ARBA" id="ARBA00004141"/>
    </source>
</evidence>
<dbReference type="GO" id="GO:0008324">
    <property type="term" value="F:monoatomic cation transmembrane transporter activity"/>
    <property type="evidence" value="ECO:0007669"/>
    <property type="project" value="InterPro"/>
</dbReference>
<evidence type="ECO:0000259" key="9">
    <source>
        <dbReference type="PROSITE" id="PS51202"/>
    </source>
</evidence>
<feature type="domain" description="RCK C-terminal" evidence="9">
    <location>
        <begin position="203"/>
        <end position="290"/>
    </location>
</feature>
<feature type="domain" description="RCK C-terminal" evidence="9">
    <location>
        <begin position="311"/>
        <end position="395"/>
    </location>
</feature>
<proteinExistence type="predicted"/>
<dbReference type="InterPro" id="IPR051679">
    <property type="entry name" value="DASS-Related_Transporters"/>
</dbReference>
<dbReference type="EMBL" id="SCFV01000008">
    <property type="protein sequence ID" value="TRO15582.1"/>
    <property type="molecule type" value="Genomic_DNA"/>
</dbReference>